<dbReference type="InterPro" id="IPR010982">
    <property type="entry name" value="Lambda_DNA-bd_dom_sf"/>
</dbReference>
<dbReference type="GO" id="GO:0003677">
    <property type="term" value="F:DNA binding"/>
    <property type="evidence" value="ECO:0007669"/>
    <property type="project" value="InterPro"/>
</dbReference>
<reference evidence="2" key="1">
    <citation type="submission" date="2019-11" db="EMBL/GenBank/DDBJ databases">
        <title>Draft genome sequence of Mycoplasma hominis strain MH-1.</title>
        <authorList>
            <person name="Ruan Z."/>
            <person name="Zhang J."/>
            <person name="Xie X."/>
        </authorList>
    </citation>
    <scope>NUCLEOTIDE SEQUENCE</scope>
    <source>
        <strain evidence="2">MH-1</strain>
    </source>
</reference>
<organism evidence="2">
    <name type="scientific">Metamycoplasma hominis</name>
    <name type="common">Mycoplasma hominis</name>
    <dbReference type="NCBI Taxonomy" id="2098"/>
    <lineage>
        <taxon>Bacteria</taxon>
        <taxon>Bacillati</taxon>
        <taxon>Mycoplasmatota</taxon>
        <taxon>Mycoplasmoidales</taxon>
        <taxon>Metamycoplasmataceae</taxon>
        <taxon>Metamycoplasma</taxon>
    </lineage>
</organism>
<accession>A0A6A8PYR1</accession>
<name>A0A6A8PYR1_METHO</name>
<dbReference type="SUPFAM" id="SSF47413">
    <property type="entry name" value="lambda repressor-like DNA-binding domains"/>
    <property type="match status" value="1"/>
</dbReference>
<comment type="caution">
    <text evidence="2">The sequence shown here is derived from an EMBL/GenBank/DDBJ whole genome shotgun (WGS) entry which is preliminary data.</text>
</comment>
<dbReference type="InterPro" id="IPR001387">
    <property type="entry name" value="Cro/C1-type_HTH"/>
</dbReference>
<sequence length="40" mass="4442">MSTSTLNKLSKSLAVRTDVLCKICKALNCDFGDIMEYISE</sequence>
<feature type="domain" description="HTH cro/C1-type" evidence="1">
    <location>
        <begin position="2"/>
        <end position="39"/>
    </location>
</feature>
<protein>
    <submittedName>
        <fullName evidence="2">Helix-turn-helix domain-containing protein</fullName>
    </submittedName>
</protein>
<dbReference type="EMBL" id="WMLC01000018">
    <property type="protein sequence ID" value="MTH75790.1"/>
    <property type="molecule type" value="Genomic_DNA"/>
</dbReference>
<dbReference type="Pfam" id="PF13443">
    <property type="entry name" value="HTH_26"/>
    <property type="match status" value="1"/>
</dbReference>
<dbReference type="AlphaFoldDB" id="A0A6A8PYR1"/>
<evidence type="ECO:0000259" key="1">
    <source>
        <dbReference type="Pfam" id="PF13443"/>
    </source>
</evidence>
<proteinExistence type="predicted"/>
<gene>
    <name evidence="2" type="ORF">GLX26_01520</name>
</gene>
<evidence type="ECO:0000313" key="2">
    <source>
        <dbReference type="EMBL" id="MTH75790.1"/>
    </source>
</evidence>